<evidence type="ECO:0000259" key="3">
    <source>
        <dbReference type="Pfam" id="PF00685"/>
    </source>
</evidence>
<name>A0A9J6E4H0_RHIMP</name>
<keyword evidence="5" id="KW-1185">Reference proteome</keyword>
<evidence type="ECO:0000256" key="1">
    <source>
        <dbReference type="ARBA" id="ARBA00005771"/>
    </source>
</evidence>
<evidence type="ECO:0000256" key="2">
    <source>
        <dbReference type="ARBA" id="ARBA00022679"/>
    </source>
</evidence>
<evidence type="ECO:0000313" key="4">
    <source>
        <dbReference type="EMBL" id="KAH8028952.1"/>
    </source>
</evidence>
<feature type="domain" description="Sulfotransferase" evidence="3">
    <location>
        <begin position="113"/>
        <end position="269"/>
    </location>
</feature>
<dbReference type="Pfam" id="PF00685">
    <property type="entry name" value="Sulfotransfer_1"/>
    <property type="match status" value="1"/>
</dbReference>
<dbReference type="EMBL" id="JABSTU010000006">
    <property type="protein sequence ID" value="KAH8028952.1"/>
    <property type="molecule type" value="Genomic_DNA"/>
</dbReference>
<protein>
    <recommendedName>
        <fullName evidence="3">Sulfotransferase domain-containing protein</fullName>
    </recommendedName>
</protein>
<reference evidence="4" key="2">
    <citation type="submission" date="2021-09" db="EMBL/GenBank/DDBJ databases">
        <authorList>
            <person name="Jia N."/>
            <person name="Wang J."/>
            <person name="Shi W."/>
            <person name="Du L."/>
            <person name="Sun Y."/>
            <person name="Zhan W."/>
            <person name="Jiang J."/>
            <person name="Wang Q."/>
            <person name="Zhang B."/>
            <person name="Ji P."/>
            <person name="Sakyi L.B."/>
            <person name="Cui X."/>
            <person name="Yuan T."/>
            <person name="Jiang B."/>
            <person name="Yang W."/>
            <person name="Lam T.T.-Y."/>
            <person name="Chang Q."/>
            <person name="Ding S."/>
            <person name="Wang X."/>
            <person name="Zhu J."/>
            <person name="Ruan X."/>
            <person name="Zhao L."/>
            <person name="Wei J."/>
            <person name="Que T."/>
            <person name="Du C."/>
            <person name="Cheng J."/>
            <person name="Dai P."/>
            <person name="Han X."/>
            <person name="Huang E."/>
            <person name="Gao Y."/>
            <person name="Liu J."/>
            <person name="Shao H."/>
            <person name="Ye R."/>
            <person name="Li L."/>
            <person name="Wei W."/>
            <person name="Wang X."/>
            <person name="Wang C."/>
            <person name="Huo Q."/>
            <person name="Li W."/>
            <person name="Guo W."/>
            <person name="Chen H."/>
            <person name="Chen S."/>
            <person name="Zhou L."/>
            <person name="Zhou L."/>
            <person name="Ni X."/>
            <person name="Tian J."/>
            <person name="Zhou Y."/>
            <person name="Sheng Y."/>
            <person name="Liu T."/>
            <person name="Pan Y."/>
            <person name="Xia L."/>
            <person name="Li J."/>
            <person name="Zhao F."/>
            <person name="Cao W."/>
        </authorList>
    </citation>
    <scope>NUCLEOTIDE SEQUENCE</scope>
    <source>
        <strain evidence="4">Rmic-2018</strain>
        <tissue evidence="4">Larvae</tissue>
    </source>
</reference>
<evidence type="ECO:0000313" key="5">
    <source>
        <dbReference type="Proteomes" id="UP000821866"/>
    </source>
</evidence>
<keyword evidence="2" id="KW-0808">Transferase</keyword>
<sequence>MGIVAACERTVITVQLWLLHFLARLLTMISLKFLYSSPLGALLTGAGRSGKCPENDDQVLPAERDPAVAGDPAWSSYAASIPRAQSYKGVLLQGYLLHPHVIRGLADFKIRNDDVFIVTYPKSGTTWMEEIVSLIMNGGDPDRVKNKLLVYRVQHLEVGPPVGPPVAPAQDALAASSRHAPATQAHTEAAAASQMQGRCFTIVAQAIGLLLHPYLELFRSLCVREIIYVVRNPKDNAVSYFHHHKMSTFLGNFKGSWDEFLDHYMSGHGRTTCTDLI</sequence>
<dbReference type="InterPro" id="IPR000863">
    <property type="entry name" value="Sulfotransferase_dom"/>
</dbReference>
<comment type="caution">
    <text evidence="4">The sequence shown here is derived from an EMBL/GenBank/DDBJ whole genome shotgun (WGS) entry which is preliminary data.</text>
</comment>
<organism evidence="4 5">
    <name type="scientific">Rhipicephalus microplus</name>
    <name type="common">Cattle tick</name>
    <name type="synonym">Boophilus microplus</name>
    <dbReference type="NCBI Taxonomy" id="6941"/>
    <lineage>
        <taxon>Eukaryota</taxon>
        <taxon>Metazoa</taxon>
        <taxon>Ecdysozoa</taxon>
        <taxon>Arthropoda</taxon>
        <taxon>Chelicerata</taxon>
        <taxon>Arachnida</taxon>
        <taxon>Acari</taxon>
        <taxon>Parasitiformes</taxon>
        <taxon>Ixodida</taxon>
        <taxon>Ixodoidea</taxon>
        <taxon>Ixodidae</taxon>
        <taxon>Rhipicephalinae</taxon>
        <taxon>Rhipicephalus</taxon>
        <taxon>Boophilus</taxon>
    </lineage>
</organism>
<gene>
    <name evidence="4" type="ORF">HPB51_020879</name>
</gene>
<dbReference type="Proteomes" id="UP000821866">
    <property type="component" value="Chromosome 4"/>
</dbReference>
<dbReference type="SUPFAM" id="SSF52540">
    <property type="entry name" value="P-loop containing nucleoside triphosphate hydrolases"/>
    <property type="match status" value="1"/>
</dbReference>
<dbReference type="VEuPathDB" id="VectorBase:LOC119167287"/>
<accession>A0A9J6E4H0</accession>
<dbReference type="Gene3D" id="3.40.50.300">
    <property type="entry name" value="P-loop containing nucleotide triphosphate hydrolases"/>
    <property type="match status" value="1"/>
</dbReference>
<reference evidence="4" key="1">
    <citation type="journal article" date="2020" name="Cell">
        <title>Large-Scale Comparative Analyses of Tick Genomes Elucidate Their Genetic Diversity and Vector Capacities.</title>
        <authorList>
            <consortium name="Tick Genome and Microbiome Consortium (TIGMIC)"/>
            <person name="Jia N."/>
            <person name="Wang J."/>
            <person name="Shi W."/>
            <person name="Du L."/>
            <person name="Sun Y."/>
            <person name="Zhan W."/>
            <person name="Jiang J.F."/>
            <person name="Wang Q."/>
            <person name="Zhang B."/>
            <person name="Ji P."/>
            <person name="Bell-Sakyi L."/>
            <person name="Cui X.M."/>
            <person name="Yuan T.T."/>
            <person name="Jiang B.G."/>
            <person name="Yang W.F."/>
            <person name="Lam T.T."/>
            <person name="Chang Q.C."/>
            <person name="Ding S.J."/>
            <person name="Wang X.J."/>
            <person name="Zhu J.G."/>
            <person name="Ruan X.D."/>
            <person name="Zhao L."/>
            <person name="Wei J.T."/>
            <person name="Ye R.Z."/>
            <person name="Que T.C."/>
            <person name="Du C.H."/>
            <person name="Zhou Y.H."/>
            <person name="Cheng J.X."/>
            <person name="Dai P.F."/>
            <person name="Guo W.B."/>
            <person name="Han X.H."/>
            <person name="Huang E.J."/>
            <person name="Li L.F."/>
            <person name="Wei W."/>
            <person name="Gao Y.C."/>
            <person name="Liu J.Z."/>
            <person name="Shao H.Z."/>
            <person name="Wang X."/>
            <person name="Wang C.C."/>
            <person name="Yang T.C."/>
            <person name="Huo Q.B."/>
            <person name="Li W."/>
            <person name="Chen H.Y."/>
            <person name="Chen S.E."/>
            <person name="Zhou L.G."/>
            <person name="Ni X.B."/>
            <person name="Tian J.H."/>
            <person name="Sheng Y."/>
            <person name="Liu T."/>
            <person name="Pan Y.S."/>
            <person name="Xia L.Y."/>
            <person name="Li J."/>
            <person name="Zhao F."/>
            <person name="Cao W.C."/>
        </authorList>
    </citation>
    <scope>NUCLEOTIDE SEQUENCE</scope>
    <source>
        <strain evidence="4">Rmic-2018</strain>
    </source>
</reference>
<proteinExistence type="inferred from homology"/>
<dbReference type="PANTHER" id="PTHR11783">
    <property type="entry name" value="SULFOTRANSFERASE SULT"/>
    <property type="match status" value="1"/>
</dbReference>
<comment type="similarity">
    <text evidence="1">Belongs to the sulfotransferase 1 family.</text>
</comment>
<dbReference type="InterPro" id="IPR027417">
    <property type="entry name" value="P-loop_NTPase"/>
</dbReference>
<dbReference type="AlphaFoldDB" id="A0A9J6E4H0"/>
<dbReference type="GO" id="GO:0008146">
    <property type="term" value="F:sulfotransferase activity"/>
    <property type="evidence" value="ECO:0007669"/>
    <property type="project" value="InterPro"/>
</dbReference>